<evidence type="ECO:0000256" key="3">
    <source>
        <dbReference type="ARBA" id="ARBA00022723"/>
    </source>
</evidence>
<dbReference type="PANTHER" id="PTHR30468">
    <property type="entry name" value="ALPHA-KETOGLUTARATE-DEPENDENT SULFONATE DIOXYGENASE"/>
    <property type="match status" value="1"/>
</dbReference>
<dbReference type="GO" id="GO:0005737">
    <property type="term" value="C:cytoplasm"/>
    <property type="evidence" value="ECO:0007669"/>
    <property type="project" value="TreeGrafter"/>
</dbReference>
<dbReference type="Proteomes" id="UP000256601">
    <property type="component" value="Unassembled WGS sequence"/>
</dbReference>
<evidence type="ECO:0000313" key="12">
    <source>
        <dbReference type="Proteomes" id="UP000256601"/>
    </source>
</evidence>
<dbReference type="Proteomes" id="UP000182444">
    <property type="component" value="Chromosome 1F"/>
</dbReference>
<keyword evidence="5" id="KW-0560">Oxidoreductase</keyword>
<evidence type="ECO:0000313" key="9">
    <source>
        <dbReference type="EMBL" id="AOW07582.1"/>
    </source>
</evidence>
<dbReference type="InterPro" id="IPR042098">
    <property type="entry name" value="TauD-like_sf"/>
</dbReference>
<evidence type="ECO:0000313" key="11">
    <source>
        <dbReference type="Proteomes" id="UP000182444"/>
    </source>
</evidence>
<organism evidence="9 11">
    <name type="scientific">Yarrowia lipolytica</name>
    <name type="common">Candida lipolytica</name>
    <dbReference type="NCBI Taxonomy" id="4952"/>
    <lineage>
        <taxon>Eukaryota</taxon>
        <taxon>Fungi</taxon>
        <taxon>Dikarya</taxon>
        <taxon>Ascomycota</taxon>
        <taxon>Saccharomycotina</taxon>
        <taxon>Dipodascomycetes</taxon>
        <taxon>Dipodascales</taxon>
        <taxon>Dipodascales incertae sedis</taxon>
        <taxon>Yarrowia</taxon>
    </lineage>
</organism>
<evidence type="ECO:0000259" key="8">
    <source>
        <dbReference type="Pfam" id="PF02668"/>
    </source>
</evidence>
<comment type="cofactor">
    <cofactor evidence="1">
        <name>Fe(2+)</name>
        <dbReference type="ChEBI" id="CHEBI:29033"/>
    </cofactor>
</comment>
<evidence type="ECO:0000256" key="2">
    <source>
        <dbReference type="ARBA" id="ARBA00005896"/>
    </source>
</evidence>
<keyword evidence="3" id="KW-0479">Metal-binding</keyword>
<feature type="region of interest" description="Disordered" evidence="7">
    <location>
        <begin position="13"/>
        <end position="42"/>
    </location>
</feature>
<dbReference type="OMA" id="FVDAYPK"/>
<evidence type="ECO:0000256" key="5">
    <source>
        <dbReference type="ARBA" id="ARBA00023002"/>
    </source>
</evidence>
<dbReference type="Pfam" id="PF02668">
    <property type="entry name" value="TauD"/>
    <property type="match status" value="1"/>
</dbReference>
<dbReference type="GO" id="GO:0044273">
    <property type="term" value="P:sulfur compound catabolic process"/>
    <property type="evidence" value="ECO:0007669"/>
    <property type="project" value="TreeGrafter"/>
</dbReference>
<evidence type="ECO:0000256" key="1">
    <source>
        <dbReference type="ARBA" id="ARBA00001954"/>
    </source>
</evidence>
<gene>
    <name evidence="10" type="ORF">B0I71DRAFT_92655</name>
    <name evidence="9" type="ORF">YALI1_F30034g</name>
</gene>
<dbReference type="AlphaFoldDB" id="A0A1D8NPM2"/>
<dbReference type="InterPro" id="IPR051323">
    <property type="entry name" value="AtsK-like"/>
</dbReference>
<evidence type="ECO:0000256" key="7">
    <source>
        <dbReference type="SAM" id="MobiDB-lite"/>
    </source>
</evidence>
<dbReference type="PANTHER" id="PTHR30468:SF1">
    <property type="entry name" value="ALPHA-KETOGLUTARATE-DEPENDENT SULFONATE DIOXYGENASE"/>
    <property type="match status" value="1"/>
</dbReference>
<proteinExistence type="inferred from homology"/>
<protein>
    <recommendedName>
        <fullName evidence="8">TauD/TfdA-like domain-containing protein</fullName>
    </recommendedName>
</protein>
<comment type="similarity">
    <text evidence="2">Belongs to the TfdA dioxygenase family.</text>
</comment>
<accession>A0A1D8NPM2</accession>
<dbReference type="Gene3D" id="3.60.130.10">
    <property type="entry name" value="Clavaminate synthase-like"/>
    <property type="match status" value="1"/>
</dbReference>
<dbReference type="EMBL" id="KZ857326">
    <property type="protein sequence ID" value="RDW28349.1"/>
    <property type="molecule type" value="Genomic_DNA"/>
</dbReference>
<keyword evidence="4" id="KW-0223">Dioxygenase</keyword>
<dbReference type="GO" id="GO:0000907">
    <property type="term" value="F:sulfonate dioxygenase activity"/>
    <property type="evidence" value="ECO:0007669"/>
    <property type="project" value="TreeGrafter"/>
</dbReference>
<dbReference type="RefSeq" id="XP_505767.1">
    <property type="nucleotide sequence ID" value="XM_505767.1"/>
</dbReference>
<reference evidence="9 11" key="1">
    <citation type="journal article" date="2016" name="PLoS ONE">
        <title>Sequence Assembly of Yarrowia lipolytica Strain W29/CLIB89 Shows Transposable Element Diversity.</title>
        <authorList>
            <person name="Magnan C."/>
            <person name="Yu J."/>
            <person name="Chang I."/>
            <person name="Jahn E."/>
            <person name="Kanomata Y."/>
            <person name="Wu J."/>
            <person name="Zeller M."/>
            <person name="Oakes M."/>
            <person name="Baldi P."/>
            <person name="Sandmeyer S."/>
        </authorList>
    </citation>
    <scope>NUCLEOTIDE SEQUENCE [LARGE SCALE GENOMIC DNA]</scope>
    <source>
        <strain evidence="9">CLIB89</strain>
        <strain evidence="11">CLIB89(W29)</strain>
    </source>
</reference>
<dbReference type="VEuPathDB" id="FungiDB:YALI1_F30034g"/>
<dbReference type="KEGG" id="yli:2908794"/>
<sequence length="385" mass="43959">MSTQTAYRIQAIDASTFRATGDKDTANGPKSHNPPLKFPEYAPGWDQSEKFEPYKQFKFEEPGKRADKTLPNLFEKGLPTNDKKYLVPSEQLTKYGYSVDDLTPKFGSEVRGVQLSKLSDKAKDELAYFVAERGVVVFRDQDFRELPIKDALKYAEHFGRQHIHPTSGSPQAYPEVHLIFREEGDDIYKEYFSSNLSSVAWHSDVTYEKQPPGTTFLGILEMPRTGGDTLFSDNTEAYNRLSPEFQKRLEGLKAVHSAHEQADASIRRGGVVRREPVQNVHPIIRKHPATGKKSIFVNPQFTRNIVGLKQEESDLILNFLYDIIAKGSDFHVRARWEDGSVVVWDNRRTSHTALLDWSDGARRHAYRYTPQAEVPYENEEGENDD</sequence>
<dbReference type="InterPro" id="IPR003819">
    <property type="entry name" value="TauD/TfdA-like"/>
</dbReference>
<dbReference type="eggNOG" id="ENOG502QT05">
    <property type="taxonomic scope" value="Eukaryota"/>
</dbReference>
<reference evidence="10 12" key="2">
    <citation type="submission" date="2018-07" db="EMBL/GenBank/DDBJ databases">
        <title>Draft Genome Assemblies for Five Robust Yarrowia lipolytica Strains Exhibiting High Lipid Production and Pentose Sugar Utilization and Sugar Alcohol Secretion from Undetoxified Lignocellulosic Biomass Hydrolysates.</title>
        <authorList>
            <consortium name="DOE Joint Genome Institute"/>
            <person name="Walker C."/>
            <person name="Ryu S."/>
            <person name="Na H."/>
            <person name="Zane M."/>
            <person name="LaButti K."/>
            <person name="Lipzen A."/>
            <person name="Haridas S."/>
            <person name="Barry K."/>
            <person name="Grigoriev I.V."/>
            <person name="Quarterman J."/>
            <person name="Slininger P."/>
            <person name="Dien B."/>
            <person name="Trinh C.T."/>
        </authorList>
    </citation>
    <scope>NUCLEOTIDE SEQUENCE [LARGE SCALE GENOMIC DNA]</scope>
    <source>
        <strain evidence="10 12">YB392</strain>
    </source>
</reference>
<dbReference type="GO" id="GO:0046872">
    <property type="term" value="F:metal ion binding"/>
    <property type="evidence" value="ECO:0007669"/>
    <property type="project" value="UniProtKB-KW"/>
</dbReference>
<evidence type="ECO:0000256" key="6">
    <source>
        <dbReference type="ARBA" id="ARBA00023004"/>
    </source>
</evidence>
<dbReference type="FunFam" id="3.60.130.10:FF:000003">
    <property type="entry name" value="Alpha-ketoglutarate-dependent taurine dioxygenase"/>
    <property type="match status" value="1"/>
</dbReference>
<evidence type="ECO:0000256" key="4">
    <source>
        <dbReference type="ARBA" id="ARBA00022964"/>
    </source>
</evidence>
<name>A0A1D8NPM2_YARLL</name>
<keyword evidence="6" id="KW-0408">Iron</keyword>
<evidence type="ECO:0000313" key="10">
    <source>
        <dbReference type="EMBL" id="RDW28349.1"/>
    </source>
</evidence>
<dbReference type="EMBL" id="CP017558">
    <property type="protein sequence ID" value="AOW07582.1"/>
    <property type="molecule type" value="Genomic_DNA"/>
</dbReference>
<dbReference type="OrthoDB" id="10257314at2759"/>
<dbReference type="VEuPathDB" id="FungiDB:YALI0_F22825g"/>
<dbReference type="SUPFAM" id="SSF51197">
    <property type="entry name" value="Clavaminate synthase-like"/>
    <property type="match status" value="1"/>
</dbReference>
<dbReference type="GeneID" id="2908794"/>
<feature type="domain" description="TauD/TfdA-like" evidence="8">
    <location>
        <begin position="99"/>
        <end position="368"/>
    </location>
</feature>